<evidence type="ECO:0000256" key="1">
    <source>
        <dbReference type="SAM" id="MobiDB-lite"/>
    </source>
</evidence>
<feature type="region of interest" description="Disordered" evidence="1">
    <location>
        <begin position="1"/>
        <end position="24"/>
    </location>
</feature>
<dbReference type="EMBL" id="BAAATA010000001">
    <property type="protein sequence ID" value="GAA2469491.1"/>
    <property type="molecule type" value="Genomic_DNA"/>
</dbReference>
<sequence>MRTDDGSRAARTRTGGIVRHGAEGGAPSCDMVTVPVRQGLEAVDIMRLRTGVGPVLHDRAAGTLGFLVPPGAACGWDLPGVSCARSGVRARSADGWLLPPRSTAGRHTDPAVLHEALGEAQRTLAAADGSLAARG</sequence>
<reference evidence="2 3" key="1">
    <citation type="journal article" date="2019" name="Int. J. Syst. Evol. Microbiol.">
        <title>The Global Catalogue of Microorganisms (GCM) 10K type strain sequencing project: providing services to taxonomists for standard genome sequencing and annotation.</title>
        <authorList>
            <consortium name="The Broad Institute Genomics Platform"/>
            <consortium name="The Broad Institute Genome Sequencing Center for Infectious Disease"/>
            <person name="Wu L."/>
            <person name="Ma J."/>
        </authorList>
    </citation>
    <scope>NUCLEOTIDE SEQUENCE [LARGE SCALE GENOMIC DNA]</scope>
    <source>
        <strain evidence="2 3">JCM 6307</strain>
    </source>
</reference>
<comment type="caution">
    <text evidence="2">The sequence shown here is derived from an EMBL/GenBank/DDBJ whole genome shotgun (WGS) entry which is preliminary data.</text>
</comment>
<gene>
    <name evidence="2" type="ORF">GCM10010406_01070</name>
</gene>
<name>A0ABN3KT68_9ACTN</name>
<proteinExistence type="predicted"/>
<protein>
    <submittedName>
        <fullName evidence="2">Uncharacterized protein</fullName>
    </submittedName>
</protein>
<keyword evidence="3" id="KW-1185">Reference proteome</keyword>
<organism evidence="2 3">
    <name type="scientific">Streptomyces thermolineatus</name>
    <dbReference type="NCBI Taxonomy" id="44033"/>
    <lineage>
        <taxon>Bacteria</taxon>
        <taxon>Bacillati</taxon>
        <taxon>Actinomycetota</taxon>
        <taxon>Actinomycetes</taxon>
        <taxon>Kitasatosporales</taxon>
        <taxon>Streptomycetaceae</taxon>
        <taxon>Streptomyces</taxon>
    </lineage>
</organism>
<evidence type="ECO:0000313" key="3">
    <source>
        <dbReference type="Proteomes" id="UP001501358"/>
    </source>
</evidence>
<accession>A0ABN3KT68</accession>
<dbReference type="Proteomes" id="UP001501358">
    <property type="component" value="Unassembled WGS sequence"/>
</dbReference>
<evidence type="ECO:0000313" key="2">
    <source>
        <dbReference type="EMBL" id="GAA2469491.1"/>
    </source>
</evidence>